<gene>
    <name evidence="3" type="primary">lolA</name>
    <name evidence="3" type="ORF">IMC76_06220</name>
</gene>
<evidence type="ECO:0000256" key="1">
    <source>
        <dbReference type="ARBA" id="ARBA00022729"/>
    </source>
</evidence>
<dbReference type="NCBIfam" id="NF000666">
    <property type="entry name" value="PRK00031.2-4"/>
    <property type="match status" value="1"/>
</dbReference>
<evidence type="ECO:0000313" key="3">
    <source>
        <dbReference type="EMBL" id="QOQ86811.1"/>
    </source>
</evidence>
<dbReference type="InterPro" id="IPR004564">
    <property type="entry name" value="OM_lipoprot_carrier_LolA-like"/>
</dbReference>
<dbReference type="EMBL" id="CP063078">
    <property type="protein sequence ID" value="QOQ86811.1"/>
    <property type="molecule type" value="Genomic_DNA"/>
</dbReference>
<dbReference type="SUPFAM" id="SSF89392">
    <property type="entry name" value="Prokaryotic lipoproteins and lipoprotein localization factors"/>
    <property type="match status" value="1"/>
</dbReference>
<dbReference type="InterPro" id="IPR029046">
    <property type="entry name" value="LolA/LolB/LppX"/>
</dbReference>
<dbReference type="NCBIfam" id="NF000663">
    <property type="entry name" value="PRK00031.2-1"/>
    <property type="match status" value="1"/>
</dbReference>
<dbReference type="OrthoDB" id="5339202at2"/>
<reference evidence="3 4" key="1">
    <citation type="submission" date="2020-10" db="EMBL/GenBank/DDBJ databases">
        <title>Campylobacter and Helicobacter PacBio genomes.</title>
        <authorList>
            <person name="Lane C."/>
        </authorList>
    </citation>
    <scope>NUCLEOTIDE SEQUENCE [LARGE SCALE GENOMIC DNA]</scope>
    <source>
        <strain evidence="3 4">2016D-0077</strain>
    </source>
</reference>
<keyword evidence="3" id="KW-0449">Lipoprotein</keyword>
<dbReference type="PANTHER" id="PTHR35869">
    <property type="entry name" value="OUTER-MEMBRANE LIPOPROTEIN CARRIER PROTEIN"/>
    <property type="match status" value="1"/>
</dbReference>
<evidence type="ECO:0000256" key="2">
    <source>
        <dbReference type="SAM" id="SignalP"/>
    </source>
</evidence>
<organism evidence="3 4">
    <name type="scientific">Campylobacter corcagiensis</name>
    <dbReference type="NCBI Taxonomy" id="1448857"/>
    <lineage>
        <taxon>Bacteria</taxon>
        <taxon>Pseudomonadati</taxon>
        <taxon>Campylobacterota</taxon>
        <taxon>Epsilonproteobacteria</taxon>
        <taxon>Campylobacterales</taxon>
        <taxon>Campylobacteraceae</taxon>
        <taxon>Campylobacter</taxon>
    </lineage>
</organism>
<keyword evidence="1 2" id="KW-0732">Signal</keyword>
<dbReference type="Pfam" id="PF03548">
    <property type="entry name" value="LolA"/>
    <property type="match status" value="1"/>
</dbReference>
<evidence type="ECO:0000313" key="4">
    <source>
        <dbReference type="Proteomes" id="UP000594749"/>
    </source>
</evidence>
<feature type="signal peptide" evidence="2">
    <location>
        <begin position="1"/>
        <end position="20"/>
    </location>
</feature>
<dbReference type="PANTHER" id="PTHR35869:SF1">
    <property type="entry name" value="OUTER-MEMBRANE LIPOPROTEIN CARRIER PROTEIN"/>
    <property type="match status" value="1"/>
</dbReference>
<dbReference type="Proteomes" id="UP000594749">
    <property type="component" value="Chromosome"/>
</dbReference>
<accession>A0A7M1LEP4</accession>
<name>A0A7M1LEP4_9BACT</name>
<feature type="chain" id="PRO_5029871515" evidence="2">
    <location>
        <begin position="21"/>
        <end position="173"/>
    </location>
</feature>
<dbReference type="RefSeq" id="WP_025803935.1">
    <property type="nucleotide sequence ID" value="NZ_CP053842.1"/>
</dbReference>
<dbReference type="Gene3D" id="2.50.20.10">
    <property type="entry name" value="Lipoprotein localisation LolA/LolB/LppX"/>
    <property type="match status" value="2"/>
</dbReference>
<dbReference type="AlphaFoldDB" id="A0A7M1LEP4"/>
<protein>
    <submittedName>
        <fullName evidence="3">Outer membrane lipoprotein chaperone LolA</fullName>
    </submittedName>
</protein>
<proteinExistence type="predicted"/>
<dbReference type="CDD" id="cd16325">
    <property type="entry name" value="LolA"/>
    <property type="match status" value="1"/>
</dbReference>
<keyword evidence="4" id="KW-1185">Reference proteome</keyword>
<sequence>MKKLLFIVSNFMLFVSFLVANPLEFKTLSSDFTQTVKNDGSMINYSGNFQATNTHALWKYRSPSPKDIYFSFERVVVIEPDLEQAILTTLKDVPNLTKVMQNAKKIDENLYDAKFDDILYHLKFKNDLINTITYTDKLGNEVEINFSNVKKNINLNDAIFMPQIPANFDIITQ</sequence>